<dbReference type="Pfam" id="PF01814">
    <property type="entry name" value="Hemerythrin"/>
    <property type="match status" value="1"/>
</dbReference>
<organism evidence="3 4">
    <name type="scientific">Parathielavia appendiculata</name>
    <dbReference type="NCBI Taxonomy" id="2587402"/>
    <lineage>
        <taxon>Eukaryota</taxon>
        <taxon>Fungi</taxon>
        <taxon>Dikarya</taxon>
        <taxon>Ascomycota</taxon>
        <taxon>Pezizomycotina</taxon>
        <taxon>Sordariomycetes</taxon>
        <taxon>Sordariomycetidae</taxon>
        <taxon>Sordariales</taxon>
        <taxon>Chaetomiaceae</taxon>
        <taxon>Parathielavia</taxon>
    </lineage>
</organism>
<sequence length="260" mass="28823">MASEAANTEAPVDGGDSVRNTELDAKPSDHNSGSGSGSDSEPAPQAAPKAKPESESASALASLTPEEFRIYNRLADQMDYFHDHFRQMYTTLHMACTTGRRPVNLTLKQFIDEGLRLARYLEGHHSIEETHLYPLLARKMPEFRASSTSHKSSSSSSSSGGGGGGGGSTARGKGNSGKGKKEECELIRQHRIIHDGMEEMVEYLQRCRNRECELELGVLKEKIEPWGAVLLRHLDQEVRDLGADKMRRHWTLQEMKTFPI</sequence>
<dbReference type="AlphaFoldDB" id="A0AAN6U1D0"/>
<feature type="region of interest" description="Disordered" evidence="1">
    <location>
        <begin position="1"/>
        <end position="61"/>
    </location>
</feature>
<dbReference type="EMBL" id="MU853228">
    <property type="protein sequence ID" value="KAK4124031.1"/>
    <property type="molecule type" value="Genomic_DNA"/>
</dbReference>
<gene>
    <name evidence="3" type="ORF">N657DRAFT_645645</name>
</gene>
<feature type="compositionally biased region" description="Low complexity" evidence="1">
    <location>
        <begin position="144"/>
        <end position="158"/>
    </location>
</feature>
<evidence type="ECO:0000313" key="3">
    <source>
        <dbReference type="EMBL" id="KAK4124031.1"/>
    </source>
</evidence>
<protein>
    <recommendedName>
        <fullName evidence="2">Hemerythrin-like domain-containing protein</fullName>
    </recommendedName>
</protein>
<comment type="caution">
    <text evidence="3">The sequence shown here is derived from an EMBL/GenBank/DDBJ whole genome shotgun (WGS) entry which is preliminary data.</text>
</comment>
<reference evidence="3" key="1">
    <citation type="journal article" date="2023" name="Mol. Phylogenet. Evol.">
        <title>Genome-scale phylogeny and comparative genomics of the fungal order Sordariales.</title>
        <authorList>
            <person name="Hensen N."/>
            <person name="Bonometti L."/>
            <person name="Westerberg I."/>
            <person name="Brannstrom I.O."/>
            <person name="Guillou S."/>
            <person name="Cros-Aarteil S."/>
            <person name="Calhoun S."/>
            <person name="Haridas S."/>
            <person name="Kuo A."/>
            <person name="Mondo S."/>
            <person name="Pangilinan J."/>
            <person name="Riley R."/>
            <person name="LaButti K."/>
            <person name="Andreopoulos B."/>
            <person name="Lipzen A."/>
            <person name="Chen C."/>
            <person name="Yan M."/>
            <person name="Daum C."/>
            <person name="Ng V."/>
            <person name="Clum A."/>
            <person name="Steindorff A."/>
            <person name="Ohm R.A."/>
            <person name="Martin F."/>
            <person name="Silar P."/>
            <person name="Natvig D.O."/>
            <person name="Lalanne C."/>
            <person name="Gautier V."/>
            <person name="Ament-Velasquez S.L."/>
            <person name="Kruys A."/>
            <person name="Hutchinson M.I."/>
            <person name="Powell A.J."/>
            <person name="Barry K."/>
            <person name="Miller A.N."/>
            <person name="Grigoriev I.V."/>
            <person name="Debuchy R."/>
            <person name="Gladieux P."/>
            <person name="Hiltunen Thoren M."/>
            <person name="Johannesson H."/>
        </authorList>
    </citation>
    <scope>NUCLEOTIDE SEQUENCE</scope>
    <source>
        <strain evidence="3">CBS 731.68</strain>
    </source>
</reference>
<dbReference type="GeneID" id="87829754"/>
<evidence type="ECO:0000256" key="1">
    <source>
        <dbReference type="SAM" id="MobiDB-lite"/>
    </source>
</evidence>
<keyword evidence="4" id="KW-1185">Reference proteome</keyword>
<feature type="domain" description="Hemerythrin-like" evidence="2">
    <location>
        <begin position="75"/>
        <end position="151"/>
    </location>
</feature>
<feature type="region of interest" description="Disordered" evidence="1">
    <location>
        <begin position="144"/>
        <end position="182"/>
    </location>
</feature>
<feature type="compositionally biased region" description="Basic and acidic residues" evidence="1">
    <location>
        <begin position="19"/>
        <end position="29"/>
    </location>
</feature>
<reference evidence="3" key="2">
    <citation type="submission" date="2023-05" db="EMBL/GenBank/DDBJ databases">
        <authorList>
            <consortium name="Lawrence Berkeley National Laboratory"/>
            <person name="Steindorff A."/>
            <person name="Hensen N."/>
            <person name="Bonometti L."/>
            <person name="Westerberg I."/>
            <person name="Brannstrom I.O."/>
            <person name="Guillou S."/>
            <person name="Cros-Aarteil S."/>
            <person name="Calhoun S."/>
            <person name="Haridas S."/>
            <person name="Kuo A."/>
            <person name="Mondo S."/>
            <person name="Pangilinan J."/>
            <person name="Riley R."/>
            <person name="Labutti K."/>
            <person name="Andreopoulos B."/>
            <person name="Lipzen A."/>
            <person name="Chen C."/>
            <person name="Yanf M."/>
            <person name="Daum C."/>
            <person name="Ng V."/>
            <person name="Clum A."/>
            <person name="Ohm R."/>
            <person name="Martin F."/>
            <person name="Silar P."/>
            <person name="Natvig D."/>
            <person name="Lalanne C."/>
            <person name="Gautier V."/>
            <person name="Ament-Velasquez S.L."/>
            <person name="Kruys A."/>
            <person name="Hutchinson M.I."/>
            <person name="Powell A.J."/>
            <person name="Barry K."/>
            <person name="Miller A.N."/>
            <person name="Grigoriev I.V."/>
            <person name="Debuchy R."/>
            <person name="Gladieux P."/>
            <person name="Thoren M.H."/>
            <person name="Johannesson H."/>
        </authorList>
    </citation>
    <scope>NUCLEOTIDE SEQUENCE</scope>
    <source>
        <strain evidence="3">CBS 731.68</strain>
    </source>
</reference>
<feature type="compositionally biased region" description="Low complexity" evidence="1">
    <location>
        <begin position="37"/>
        <end position="61"/>
    </location>
</feature>
<accession>A0AAN6U1D0</accession>
<feature type="compositionally biased region" description="Gly residues" evidence="1">
    <location>
        <begin position="159"/>
        <end position="177"/>
    </location>
</feature>
<evidence type="ECO:0000259" key="2">
    <source>
        <dbReference type="Pfam" id="PF01814"/>
    </source>
</evidence>
<evidence type="ECO:0000313" key="4">
    <source>
        <dbReference type="Proteomes" id="UP001302602"/>
    </source>
</evidence>
<dbReference type="InterPro" id="IPR012312">
    <property type="entry name" value="Hemerythrin-like"/>
</dbReference>
<dbReference type="PANTHER" id="PTHR38048">
    <property type="entry name" value="EXPRESSED PROTEIN"/>
    <property type="match status" value="1"/>
</dbReference>
<name>A0AAN6U1D0_9PEZI</name>
<dbReference type="RefSeq" id="XP_062647802.1">
    <property type="nucleotide sequence ID" value="XM_062792985.1"/>
</dbReference>
<dbReference type="InterPro" id="IPR053206">
    <property type="entry name" value="Dimeric_xanthone_biosynth"/>
</dbReference>
<dbReference type="Proteomes" id="UP001302602">
    <property type="component" value="Unassembled WGS sequence"/>
</dbReference>
<dbReference type="Gene3D" id="1.20.120.520">
    <property type="entry name" value="nmb1532 protein domain like"/>
    <property type="match status" value="1"/>
</dbReference>
<dbReference type="PANTHER" id="PTHR38048:SF1">
    <property type="entry name" value="HEMERYTHRIN-LIKE DOMAIN-CONTAINING PROTEIN"/>
    <property type="match status" value="1"/>
</dbReference>
<proteinExistence type="predicted"/>